<gene>
    <name evidence="2" type="ORF">CCHR01_12391</name>
</gene>
<proteinExistence type="predicted"/>
<feature type="region of interest" description="Disordered" evidence="1">
    <location>
        <begin position="216"/>
        <end position="241"/>
    </location>
</feature>
<keyword evidence="3" id="KW-1185">Reference proteome</keyword>
<feature type="region of interest" description="Disordered" evidence="1">
    <location>
        <begin position="132"/>
        <end position="172"/>
    </location>
</feature>
<protein>
    <submittedName>
        <fullName evidence="2">Uncharacterized protein</fullName>
    </submittedName>
</protein>
<dbReference type="EMBL" id="JAQOWY010000290">
    <property type="protein sequence ID" value="KAK1844979.1"/>
    <property type="molecule type" value="Genomic_DNA"/>
</dbReference>
<sequence>MAGTLVSRCASLLACQCASVCQRARYLRLYVPGPGVGQVRPAPWGDGVQLKAKLPRLSRQLRQRLCATNRKYSPYQPDAGRARWVTEGEANMDCRAADRRGLIMLLGCRPGRVVDVTYPPSAVPAGVFWKRGGGGQQEAEQEGEHYRPLASSDWIPSCSGADGTDRSTDGPQRAIGADLLLRRPWAWYPFRTELETGNNRRGSGALHFVSMIEGVSSPGCKPTSSERRAAHKTEGSAQINR</sequence>
<name>A0AAD9EBG4_9PEZI</name>
<accession>A0AAD9EBG4</accession>
<reference evidence="2" key="1">
    <citation type="submission" date="2023-01" db="EMBL/GenBank/DDBJ databases">
        <title>Colletotrichum chrysophilum M932 genome sequence.</title>
        <authorList>
            <person name="Baroncelli R."/>
        </authorList>
    </citation>
    <scope>NUCLEOTIDE SEQUENCE</scope>
    <source>
        <strain evidence="2">M932</strain>
    </source>
</reference>
<comment type="caution">
    <text evidence="2">The sequence shown here is derived from an EMBL/GenBank/DDBJ whole genome shotgun (WGS) entry which is preliminary data.</text>
</comment>
<evidence type="ECO:0000256" key="1">
    <source>
        <dbReference type="SAM" id="MobiDB-lite"/>
    </source>
</evidence>
<dbReference type="AlphaFoldDB" id="A0AAD9EBG4"/>
<organism evidence="2 3">
    <name type="scientific">Colletotrichum chrysophilum</name>
    <dbReference type="NCBI Taxonomy" id="1836956"/>
    <lineage>
        <taxon>Eukaryota</taxon>
        <taxon>Fungi</taxon>
        <taxon>Dikarya</taxon>
        <taxon>Ascomycota</taxon>
        <taxon>Pezizomycotina</taxon>
        <taxon>Sordariomycetes</taxon>
        <taxon>Hypocreomycetidae</taxon>
        <taxon>Glomerellales</taxon>
        <taxon>Glomerellaceae</taxon>
        <taxon>Colletotrichum</taxon>
        <taxon>Colletotrichum gloeosporioides species complex</taxon>
    </lineage>
</organism>
<feature type="compositionally biased region" description="Basic and acidic residues" evidence="1">
    <location>
        <begin position="224"/>
        <end position="234"/>
    </location>
</feature>
<dbReference type="Proteomes" id="UP001243330">
    <property type="component" value="Unassembled WGS sequence"/>
</dbReference>
<evidence type="ECO:0000313" key="3">
    <source>
        <dbReference type="Proteomes" id="UP001243330"/>
    </source>
</evidence>
<evidence type="ECO:0000313" key="2">
    <source>
        <dbReference type="EMBL" id="KAK1844979.1"/>
    </source>
</evidence>